<dbReference type="EMBL" id="JABFBC010000001">
    <property type="protein sequence ID" value="NNU79671.1"/>
    <property type="molecule type" value="Genomic_DNA"/>
</dbReference>
<proteinExistence type="predicted"/>
<evidence type="ECO:0000313" key="3">
    <source>
        <dbReference type="Proteomes" id="UP000572377"/>
    </source>
</evidence>
<dbReference type="RefSeq" id="WP_171322830.1">
    <property type="nucleotide sequence ID" value="NZ_JABFBC010000001.1"/>
</dbReference>
<keyword evidence="1" id="KW-0175">Coiled coil</keyword>
<dbReference type="AlphaFoldDB" id="A0A849KVI1"/>
<reference evidence="2 3" key="1">
    <citation type="submission" date="2020-05" db="EMBL/GenBank/DDBJ databases">
        <title>Gimesia benthica sp. nov., a novel planctomycete isolated from a deep-sea water sample of the Northwest Indian Ocean.</title>
        <authorList>
            <person name="Wang J."/>
            <person name="Ruan C."/>
            <person name="Song L."/>
            <person name="Zhu Y."/>
            <person name="Li A."/>
            <person name="Zheng X."/>
            <person name="Wang L."/>
            <person name="Lu Z."/>
            <person name="Huang Y."/>
            <person name="Du W."/>
            <person name="Zhou Y."/>
            <person name="Huang L."/>
            <person name="Dai X."/>
        </authorList>
    </citation>
    <scope>NUCLEOTIDE SEQUENCE [LARGE SCALE GENOMIC DNA]</scope>
    <source>
        <strain evidence="2 3">YYQ-30</strain>
    </source>
</reference>
<organism evidence="2 3">
    <name type="scientific">Halovulum dunhuangense</name>
    <dbReference type="NCBI Taxonomy" id="1505036"/>
    <lineage>
        <taxon>Bacteria</taxon>
        <taxon>Pseudomonadati</taxon>
        <taxon>Pseudomonadota</taxon>
        <taxon>Alphaproteobacteria</taxon>
        <taxon>Rhodobacterales</taxon>
        <taxon>Paracoccaceae</taxon>
        <taxon>Halovulum</taxon>
    </lineage>
</organism>
<protein>
    <submittedName>
        <fullName evidence="2">Uncharacterized protein</fullName>
    </submittedName>
</protein>
<gene>
    <name evidence="2" type="ORF">HMH01_04375</name>
</gene>
<evidence type="ECO:0000313" key="2">
    <source>
        <dbReference type="EMBL" id="NNU79671.1"/>
    </source>
</evidence>
<feature type="coiled-coil region" evidence="1">
    <location>
        <begin position="49"/>
        <end position="108"/>
    </location>
</feature>
<name>A0A849KVI1_9RHOB</name>
<comment type="caution">
    <text evidence="2">The sequence shown here is derived from an EMBL/GenBank/DDBJ whole genome shotgun (WGS) entry which is preliminary data.</text>
</comment>
<dbReference type="Proteomes" id="UP000572377">
    <property type="component" value="Unassembled WGS sequence"/>
</dbReference>
<evidence type="ECO:0000256" key="1">
    <source>
        <dbReference type="SAM" id="Coils"/>
    </source>
</evidence>
<keyword evidence="3" id="KW-1185">Reference proteome</keyword>
<sequence>MDRTQLTLIAAAALLFALILGWTLRWVYELLNPPPPPEPKADSEWAEYARSCEAQRDEAIARQSEIERELGGKLAQAQAELSATMDGLRDARASVRELEAELESLKAGQAG</sequence>
<accession>A0A849KVI1</accession>